<comment type="similarity">
    <text evidence="1 6">Belongs to the bacterial ribosomal protein bS1 family.</text>
</comment>
<dbReference type="NCBIfam" id="NF004954">
    <property type="entry name" value="PRK06299.1-4"/>
    <property type="match status" value="1"/>
</dbReference>
<keyword evidence="2" id="KW-0677">Repeat</keyword>
<dbReference type="InterPro" id="IPR050437">
    <property type="entry name" value="Ribos_protein_bS1-like"/>
</dbReference>
<keyword evidence="5 6" id="KW-0687">Ribonucleoprotein</keyword>
<dbReference type="PIRSF" id="PIRSF002111">
    <property type="entry name" value="RpsA"/>
    <property type="match status" value="1"/>
</dbReference>
<keyword evidence="9" id="KW-1185">Reference proteome</keyword>
<dbReference type="SMART" id="SM00316">
    <property type="entry name" value="S1"/>
    <property type="match status" value="6"/>
</dbReference>
<dbReference type="GO" id="GO:0003729">
    <property type="term" value="F:mRNA binding"/>
    <property type="evidence" value="ECO:0007669"/>
    <property type="project" value="TreeGrafter"/>
</dbReference>
<dbReference type="NCBIfam" id="NF004952">
    <property type="entry name" value="PRK06299.1-2"/>
    <property type="match status" value="1"/>
</dbReference>
<dbReference type="CDD" id="cd05691">
    <property type="entry name" value="S1_RPS1_repeat_ec6"/>
    <property type="match status" value="1"/>
</dbReference>
<feature type="domain" description="S1 motif" evidence="7">
    <location>
        <begin position="32"/>
        <end position="98"/>
    </location>
</feature>
<evidence type="ECO:0000259" key="7">
    <source>
        <dbReference type="PROSITE" id="PS50126"/>
    </source>
</evidence>
<dbReference type="FunFam" id="2.40.50.140:FF:000018">
    <property type="entry name" value="30S ribosomal protein S1"/>
    <property type="match status" value="1"/>
</dbReference>
<dbReference type="EMBL" id="CP009238">
    <property type="protein sequence ID" value="AIL32914.1"/>
    <property type="molecule type" value="Genomic_DNA"/>
</dbReference>
<proteinExistence type="inferred from homology"/>
<dbReference type="GO" id="GO:0003735">
    <property type="term" value="F:structural constituent of ribosome"/>
    <property type="evidence" value="ECO:0007669"/>
    <property type="project" value="InterPro"/>
</dbReference>
<dbReference type="AlphaFoldDB" id="A0A077DE26"/>
<feature type="domain" description="S1 motif" evidence="7">
    <location>
        <begin position="375"/>
        <end position="445"/>
    </location>
</feature>
<dbReference type="CDD" id="cd05687">
    <property type="entry name" value="S1_RPS1_repeat_ec1_hs1"/>
    <property type="match status" value="1"/>
</dbReference>
<dbReference type="Gene3D" id="2.40.50.140">
    <property type="entry name" value="Nucleic acid-binding proteins"/>
    <property type="match status" value="6"/>
</dbReference>
<dbReference type="OrthoDB" id="9804077at2"/>
<feature type="domain" description="S1 motif" evidence="7">
    <location>
        <begin position="116"/>
        <end position="182"/>
    </location>
</feature>
<evidence type="ECO:0000256" key="3">
    <source>
        <dbReference type="ARBA" id="ARBA00022884"/>
    </source>
</evidence>
<dbReference type="CDD" id="cd05688">
    <property type="entry name" value="S1_RPS1_repeat_ec3"/>
    <property type="match status" value="1"/>
</dbReference>
<dbReference type="Proteomes" id="UP000028945">
    <property type="component" value="Chromosome"/>
</dbReference>
<dbReference type="PRINTS" id="PR00681">
    <property type="entry name" value="RIBOSOMALS1"/>
</dbReference>
<dbReference type="RefSeq" id="WP_038500154.1">
    <property type="nucleotide sequence ID" value="NZ_AFWK01000016.1"/>
</dbReference>
<evidence type="ECO:0000313" key="9">
    <source>
        <dbReference type="Proteomes" id="UP000028945"/>
    </source>
</evidence>
<evidence type="ECO:0000256" key="5">
    <source>
        <dbReference type="ARBA" id="ARBA00023274"/>
    </source>
</evidence>
<dbReference type="NCBIfam" id="TIGR00717">
    <property type="entry name" value="rpsA"/>
    <property type="match status" value="1"/>
</dbReference>
<evidence type="ECO:0000256" key="1">
    <source>
        <dbReference type="ARBA" id="ARBA00006767"/>
    </source>
</evidence>
<accession>A0A077DE26</accession>
<evidence type="ECO:0000256" key="4">
    <source>
        <dbReference type="ARBA" id="ARBA00022980"/>
    </source>
</evidence>
<dbReference type="GO" id="GO:0006412">
    <property type="term" value="P:translation"/>
    <property type="evidence" value="ECO:0007669"/>
    <property type="project" value="InterPro"/>
</dbReference>
<dbReference type="PANTHER" id="PTHR10724">
    <property type="entry name" value="30S RIBOSOMAL PROTEIN S1"/>
    <property type="match status" value="1"/>
</dbReference>
<dbReference type="GO" id="GO:0022627">
    <property type="term" value="C:cytosolic small ribosomal subunit"/>
    <property type="evidence" value="ECO:0007669"/>
    <property type="project" value="TreeGrafter"/>
</dbReference>
<dbReference type="InterPro" id="IPR003029">
    <property type="entry name" value="S1_domain"/>
</dbReference>
<comment type="function">
    <text evidence="6">Binds mRNA; thus facilitating recognition of the initiation point. It is needed to translate mRNA with a short Shine-Dalgarno (SD) purine-rich sequence.</text>
</comment>
<dbReference type="InterPro" id="IPR000110">
    <property type="entry name" value="Ribosomal_bS1"/>
</dbReference>
<dbReference type="HOGENOM" id="CLU_015805_2_1_4"/>
<dbReference type="eggNOG" id="COG0539">
    <property type="taxonomic scope" value="Bacteria"/>
</dbReference>
<dbReference type="CDD" id="cd04465">
    <property type="entry name" value="S1_RPS1_repeat_ec2_hs2"/>
    <property type="match status" value="1"/>
</dbReference>
<evidence type="ECO:0000313" key="8">
    <source>
        <dbReference type="EMBL" id="AIL32914.1"/>
    </source>
</evidence>
<gene>
    <name evidence="8" type="primary">rpsA</name>
    <name evidence="8" type="ORF">IX83_05930</name>
</gene>
<dbReference type="KEGG" id="bpsi:IX83_05930"/>
<evidence type="ECO:0000256" key="2">
    <source>
        <dbReference type="ARBA" id="ARBA00022737"/>
    </source>
</evidence>
<name>A0A077DE26_9BURK</name>
<dbReference type="InterPro" id="IPR012340">
    <property type="entry name" value="NA-bd_OB-fold"/>
</dbReference>
<dbReference type="FunFam" id="2.40.50.140:FF:000011">
    <property type="entry name" value="30S ribosomal protein S1"/>
    <property type="match status" value="1"/>
</dbReference>
<sequence>MTTSTKLQDAIGGVSFADLFNESVKNQDVKSGQVISAEVVRIDRNFVVVNAGLKSEANIPIEEFLNDQGEVEVKEGDFVSVAIDSLENGSGATILSRDRAKRLSAWVALEKAEESGELVKGTVTGKVKGGLTVMTNGIRAFLPGSLVDIRPIKDTSSFEGKTMDFKVIKLDRKRNNVVLSRRAVLEMNMGEEREKLLEKLQEGAIVKGIVKNITEYGAFIDLDGIDGLLHITDMAWRRVRHPSEVLQVGQEIEAKVLKFDQDKSRVSLGVKQLGEDPWIGLARRYPAGTRLFGKVTNLTEYGAFIEVETGIEGLVHVSEMDWSSKNVDPRKLVNLGDEVEVMVLEIDEERRRISLGMKQCRPNPWEEFANTHKRGDRVKGAIKSITDFGVFIGLPGNIDGLVHLSDLSWNEPGEEAVRKYKKNEEVEAVVLSIDTEKERISLGIKQLEGDPFNNYVSANDKGSVVKGIVKAVEAKGATISLDPEVDGYLRASELAAGRVEDATTVLTEGQEVEAMIINIDRKARSIQLSIKALEHAEAAETMQRISDSSASSGTTNLGALLQAKLDEKKED</sequence>
<dbReference type="PROSITE" id="PS50126">
    <property type="entry name" value="S1"/>
    <property type="match status" value="6"/>
</dbReference>
<feature type="domain" description="S1 motif" evidence="7">
    <location>
        <begin position="462"/>
        <end position="531"/>
    </location>
</feature>
<dbReference type="PANTHER" id="PTHR10724:SF7">
    <property type="entry name" value="SMALL RIBOSOMAL SUBUNIT PROTEIN BS1C"/>
    <property type="match status" value="1"/>
</dbReference>
<keyword evidence="4 6" id="KW-0689">Ribosomal protein</keyword>
<protein>
    <recommendedName>
        <fullName evidence="6">30S ribosomal protein S1</fullName>
    </recommendedName>
</protein>
<dbReference type="SUPFAM" id="SSF50249">
    <property type="entry name" value="Nucleic acid-binding proteins"/>
    <property type="match status" value="6"/>
</dbReference>
<dbReference type="STRING" id="1072685.IX83_05930"/>
<dbReference type="CDD" id="cd05689">
    <property type="entry name" value="S1_RPS1_repeat_ec4"/>
    <property type="match status" value="1"/>
</dbReference>
<organism evidence="8 9">
    <name type="scientific">Basilea psittacipulmonis DSM 24701</name>
    <dbReference type="NCBI Taxonomy" id="1072685"/>
    <lineage>
        <taxon>Bacteria</taxon>
        <taxon>Pseudomonadati</taxon>
        <taxon>Pseudomonadota</taxon>
        <taxon>Betaproteobacteria</taxon>
        <taxon>Burkholderiales</taxon>
        <taxon>Alcaligenaceae</taxon>
        <taxon>Basilea</taxon>
    </lineage>
</organism>
<dbReference type="InterPro" id="IPR035104">
    <property type="entry name" value="Ribosomal_protein_S1-like"/>
</dbReference>
<dbReference type="FunFam" id="2.40.50.140:FF:000016">
    <property type="entry name" value="30S ribosomal protein S1"/>
    <property type="match status" value="1"/>
</dbReference>
<dbReference type="Pfam" id="PF00575">
    <property type="entry name" value="S1"/>
    <property type="match status" value="6"/>
</dbReference>
<feature type="domain" description="S1 motif" evidence="7">
    <location>
        <begin position="288"/>
        <end position="358"/>
    </location>
</feature>
<feature type="domain" description="S1 motif" evidence="7">
    <location>
        <begin position="203"/>
        <end position="271"/>
    </location>
</feature>
<keyword evidence="3 6" id="KW-0694">RNA-binding</keyword>
<evidence type="ECO:0000256" key="6">
    <source>
        <dbReference type="PIRNR" id="PIRNR002111"/>
    </source>
</evidence>
<reference evidence="8 9" key="1">
    <citation type="journal article" date="2014" name="BMC Genomics">
        <title>A genomic perspective on a new bacterial genus and species from the Alcaligenaceae family, Basilea psittacipulmonis.</title>
        <authorList>
            <person name="Whiteson K.L."/>
            <person name="Hernandez D."/>
            <person name="Lazarevic V."/>
            <person name="Gaia N."/>
            <person name="Farinelli L."/>
            <person name="Francois P."/>
            <person name="Pilo P."/>
            <person name="Frey J."/>
            <person name="Schrenzel J."/>
        </authorList>
    </citation>
    <scope>NUCLEOTIDE SEQUENCE [LARGE SCALE GENOMIC DNA]</scope>
    <source>
        <strain evidence="8 9">DSM 24701</strain>
    </source>
</reference>